<comment type="catalytic activity">
    <reaction evidence="6">
        <text>L-lysyl-tRNA(Lys) + a 1,2-diacyl-sn-glycero-3-phospho-(1'-sn-glycerol) = a 1,2-diacyl-sn-glycero-3-phospho-1'-(3'-O-L-lysyl)-sn-glycerol + tRNA(Lys)</text>
        <dbReference type="Rhea" id="RHEA:10668"/>
        <dbReference type="Rhea" id="RHEA-COMP:9696"/>
        <dbReference type="Rhea" id="RHEA-COMP:9697"/>
        <dbReference type="ChEBI" id="CHEBI:64716"/>
        <dbReference type="ChEBI" id="CHEBI:75792"/>
        <dbReference type="ChEBI" id="CHEBI:78442"/>
        <dbReference type="ChEBI" id="CHEBI:78529"/>
        <dbReference type="EC" id="2.3.2.3"/>
    </reaction>
</comment>
<dbReference type="AlphaFoldDB" id="A0A6N7IPX9"/>
<sequence length="344" mass="37207">MSGRAKDLPSLISLPRLIYVLILFFAAAAVALHLGQTTAIRHTLQQSRWGWIAVAILLQGLFLINLSALYHAAYRMVKLPVSFGYMFRLAMSAAFVSAVVPGGTISGTGLLVYDALRRGLDTARATLANVIFFIFDYLAFLVILFLAIFYLFGRGNLQPYELAAAALLAAGTGILIFLLFLLGFKPTLFAALAGRLSRIAGRLFRKLKPHTPGWEKKTEEIAGRLSAALQAMVKNRPALLRAATHAMLVEGIGLLQLQALFLAFGCGPGPGRLITGYAVGVLFMIISITPQGVGLMEGAMTAAYASTGVPLEQAVLVTFIYRAISLWLPVLGGFISFKRTVKQW</sequence>
<gene>
    <name evidence="6" type="primary">mprF</name>
    <name evidence="7" type="ORF">GFC01_05135</name>
</gene>
<feature type="transmembrane region" description="Helical" evidence="6">
    <location>
        <begin position="49"/>
        <end position="73"/>
    </location>
</feature>
<dbReference type="RefSeq" id="WP_152945587.1">
    <property type="nucleotide sequence ID" value="NZ_WHYR01000010.1"/>
</dbReference>
<comment type="subcellular location">
    <subcellularLocation>
        <location evidence="1 6">Cell membrane</location>
        <topology evidence="1 6">Multi-pass membrane protein</topology>
    </subcellularLocation>
</comment>
<evidence type="ECO:0000256" key="4">
    <source>
        <dbReference type="ARBA" id="ARBA00022989"/>
    </source>
</evidence>
<dbReference type="Pfam" id="PF03706">
    <property type="entry name" value="LPG_synthase_TM"/>
    <property type="match status" value="1"/>
</dbReference>
<comment type="similarity">
    <text evidence="6">Belongs to the LPG synthase family.</text>
</comment>
<feature type="transmembrane region" description="Helical" evidence="6">
    <location>
        <begin position="17"/>
        <end position="37"/>
    </location>
</feature>
<dbReference type="GO" id="GO:0006629">
    <property type="term" value="P:lipid metabolic process"/>
    <property type="evidence" value="ECO:0007669"/>
    <property type="project" value="UniProtKB-KW"/>
</dbReference>
<organism evidence="7 8">
    <name type="scientific">Desulfofundulus thermobenzoicus</name>
    <dbReference type="NCBI Taxonomy" id="29376"/>
    <lineage>
        <taxon>Bacteria</taxon>
        <taxon>Bacillati</taxon>
        <taxon>Bacillota</taxon>
        <taxon>Clostridia</taxon>
        <taxon>Eubacteriales</taxon>
        <taxon>Peptococcaceae</taxon>
        <taxon>Desulfofundulus</taxon>
    </lineage>
</organism>
<dbReference type="NCBIfam" id="TIGR00374">
    <property type="entry name" value="flippase-like domain"/>
    <property type="match status" value="1"/>
</dbReference>
<evidence type="ECO:0000256" key="6">
    <source>
        <dbReference type="RuleBase" id="RU363042"/>
    </source>
</evidence>
<dbReference type="OrthoDB" id="9814270at2"/>
<feature type="transmembrane region" description="Helical" evidence="6">
    <location>
        <begin position="164"/>
        <end position="184"/>
    </location>
</feature>
<evidence type="ECO:0000256" key="2">
    <source>
        <dbReference type="ARBA" id="ARBA00022475"/>
    </source>
</evidence>
<dbReference type="PANTHER" id="PTHR39087:SF2">
    <property type="entry name" value="UPF0104 MEMBRANE PROTEIN MJ1595"/>
    <property type="match status" value="1"/>
</dbReference>
<feature type="transmembrane region" description="Helical" evidence="6">
    <location>
        <begin position="274"/>
        <end position="293"/>
    </location>
</feature>
<keyword evidence="2" id="KW-1003">Cell membrane</keyword>
<dbReference type="PANTHER" id="PTHR39087">
    <property type="entry name" value="UPF0104 MEMBRANE PROTEIN MJ1595"/>
    <property type="match status" value="1"/>
</dbReference>
<dbReference type="EC" id="2.3.2.3" evidence="6"/>
<keyword evidence="5 6" id="KW-0472">Membrane</keyword>
<evidence type="ECO:0000313" key="8">
    <source>
        <dbReference type="Proteomes" id="UP000441717"/>
    </source>
</evidence>
<feature type="transmembrane region" description="Helical" evidence="6">
    <location>
        <begin position="125"/>
        <end position="152"/>
    </location>
</feature>
<dbReference type="InterPro" id="IPR022791">
    <property type="entry name" value="L-PG_synthase/AglD"/>
</dbReference>
<dbReference type="Proteomes" id="UP000441717">
    <property type="component" value="Unassembled WGS sequence"/>
</dbReference>
<keyword evidence="3 6" id="KW-0812">Transmembrane</keyword>
<keyword evidence="6" id="KW-0046">Antibiotic resistance</keyword>
<keyword evidence="6" id="KW-0443">Lipid metabolism</keyword>
<feature type="transmembrane region" description="Helical" evidence="6">
    <location>
        <begin position="85"/>
        <end position="113"/>
    </location>
</feature>
<dbReference type="GO" id="GO:0005886">
    <property type="term" value="C:plasma membrane"/>
    <property type="evidence" value="ECO:0007669"/>
    <property type="project" value="UniProtKB-SubCell"/>
</dbReference>
<protein>
    <recommendedName>
        <fullName evidence="6">Phosphatidylglycerol lysyltransferase</fullName>
        <ecNumber evidence="6">2.3.2.3</ecNumber>
    </recommendedName>
    <alternativeName>
        <fullName evidence="6">Lysylphosphatidylglycerol synthase</fullName>
    </alternativeName>
</protein>
<keyword evidence="6" id="KW-0808">Transferase</keyword>
<proteinExistence type="inferred from homology"/>
<reference evidence="7 8" key="1">
    <citation type="submission" date="2019-10" db="EMBL/GenBank/DDBJ databases">
        <title>Comparative genomics of sulfur disproportionating microorganisms.</title>
        <authorList>
            <person name="Ward L.M."/>
            <person name="Bertran E."/>
            <person name="Johnston D."/>
        </authorList>
    </citation>
    <scope>NUCLEOTIDE SEQUENCE [LARGE SCALE GENOMIC DNA]</scope>
    <source>
        <strain evidence="7 8">DSM 14055</strain>
    </source>
</reference>
<dbReference type="GO" id="GO:0050071">
    <property type="term" value="F:phosphatidylglycerol lysyltransferase activity"/>
    <property type="evidence" value="ECO:0007669"/>
    <property type="project" value="UniProtKB-EC"/>
</dbReference>
<comment type="function">
    <text evidence="6">Catalyzes the transfer of a lysyl group from L-lysyl-tRNA(Lys) to membrane-bound phosphatidylglycerol (PG), which produces lysylphosphatidylglycerol (LPG), a major component of the bacterial membrane with a positive net charge. LPG synthesis contributes to bacterial virulence as it is involved in the resistance mechanism against cationic antimicrobial peptides (CAMP) produces by the host's immune system (defensins, cathelicidins) and by the competing microorganisms.</text>
</comment>
<keyword evidence="4 6" id="KW-1133">Transmembrane helix</keyword>
<feature type="transmembrane region" description="Helical" evidence="6">
    <location>
        <begin position="313"/>
        <end position="337"/>
    </location>
</feature>
<dbReference type="GO" id="GO:0046677">
    <property type="term" value="P:response to antibiotic"/>
    <property type="evidence" value="ECO:0007669"/>
    <property type="project" value="UniProtKB-KW"/>
</dbReference>
<evidence type="ECO:0000256" key="1">
    <source>
        <dbReference type="ARBA" id="ARBA00004651"/>
    </source>
</evidence>
<evidence type="ECO:0000256" key="3">
    <source>
        <dbReference type="ARBA" id="ARBA00022692"/>
    </source>
</evidence>
<evidence type="ECO:0000313" key="7">
    <source>
        <dbReference type="EMBL" id="MQL51653.1"/>
    </source>
</evidence>
<keyword evidence="8" id="KW-1185">Reference proteome</keyword>
<name>A0A6N7IPX9_9FIRM</name>
<evidence type="ECO:0000256" key="5">
    <source>
        <dbReference type="ARBA" id="ARBA00023136"/>
    </source>
</evidence>
<accession>A0A6N7IPX9</accession>
<comment type="caution">
    <text evidence="7">The sequence shown here is derived from an EMBL/GenBank/DDBJ whole genome shotgun (WGS) entry which is preliminary data.</text>
</comment>
<dbReference type="EMBL" id="WHYR01000010">
    <property type="protein sequence ID" value="MQL51653.1"/>
    <property type="molecule type" value="Genomic_DNA"/>
</dbReference>